<feature type="transmembrane region" description="Helical" evidence="13">
    <location>
        <begin position="179"/>
        <end position="201"/>
    </location>
</feature>
<dbReference type="InterPro" id="IPR044537">
    <property type="entry name" value="Rip2-like"/>
</dbReference>
<feature type="domain" description="Peptidase M50" evidence="14">
    <location>
        <begin position="17"/>
        <end position="192"/>
    </location>
</feature>
<proteinExistence type="inferred from homology"/>
<dbReference type="OrthoDB" id="9800627at2"/>
<dbReference type="RefSeq" id="WP_107563670.1">
    <property type="nucleotide sequence ID" value="NZ_NVQC01000030.1"/>
</dbReference>
<evidence type="ECO:0000256" key="4">
    <source>
        <dbReference type="ARBA" id="ARBA00022475"/>
    </source>
</evidence>
<name>A0A2T4TVE1_9BACT</name>
<dbReference type="GO" id="GO:0046872">
    <property type="term" value="F:metal ion binding"/>
    <property type="evidence" value="ECO:0007669"/>
    <property type="project" value="UniProtKB-KW"/>
</dbReference>
<dbReference type="PANTHER" id="PTHR35864">
    <property type="entry name" value="ZINC METALLOPROTEASE MJ0611-RELATED"/>
    <property type="match status" value="1"/>
</dbReference>
<evidence type="ECO:0000256" key="11">
    <source>
        <dbReference type="ARBA" id="ARBA00023049"/>
    </source>
</evidence>
<gene>
    <name evidence="15" type="ORF">CLG94_11415</name>
</gene>
<evidence type="ECO:0000259" key="14">
    <source>
        <dbReference type="Pfam" id="PF02163"/>
    </source>
</evidence>
<keyword evidence="10 13" id="KW-1133">Transmembrane helix</keyword>
<dbReference type="Pfam" id="PF02163">
    <property type="entry name" value="Peptidase_M50"/>
    <property type="match status" value="1"/>
</dbReference>
<dbReference type="GO" id="GO:0006508">
    <property type="term" value="P:proteolysis"/>
    <property type="evidence" value="ECO:0007669"/>
    <property type="project" value="UniProtKB-KW"/>
</dbReference>
<sequence>MFDLTQFILNTSVKLPAILAALTFHEYAHGWVADKRGDPTARLLGRLTFNPIAHLDPVGTLALIFTPVGWAKPVPVNFDNLRHPRRDMILVAAAGPCANLILASVCALSLRLFDGTAEVGESTGLLSWLSTPVHHMLHWSVLINVALAIFNLIPLLPLDGGRVLAGLLPPRHAASYSRIERYGFVVLMVLMFSGVVDRLIWPPIALVAGLLLGV</sequence>
<evidence type="ECO:0000256" key="2">
    <source>
        <dbReference type="ARBA" id="ARBA00004651"/>
    </source>
</evidence>
<dbReference type="AlphaFoldDB" id="A0A2T4TVE1"/>
<evidence type="ECO:0000313" key="16">
    <source>
        <dbReference type="Proteomes" id="UP000241436"/>
    </source>
</evidence>
<evidence type="ECO:0000256" key="5">
    <source>
        <dbReference type="ARBA" id="ARBA00022670"/>
    </source>
</evidence>
<keyword evidence="11" id="KW-0482">Metalloprotease</keyword>
<feature type="transmembrane region" description="Helical" evidence="13">
    <location>
        <begin position="136"/>
        <end position="158"/>
    </location>
</feature>
<evidence type="ECO:0000256" key="10">
    <source>
        <dbReference type="ARBA" id="ARBA00022989"/>
    </source>
</evidence>
<comment type="subcellular location">
    <subcellularLocation>
        <location evidence="2">Cell membrane</location>
        <topology evidence="2">Multi-pass membrane protein</topology>
    </subcellularLocation>
</comment>
<dbReference type="PANTHER" id="PTHR35864:SF1">
    <property type="entry name" value="ZINC METALLOPROTEASE YWHC-RELATED"/>
    <property type="match status" value="1"/>
</dbReference>
<evidence type="ECO:0000256" key="7">
    <source>
        <dbReference type="ARBA" id="ARBA00022723"/>
    </source>
</evidence>
<evidence type="ECO:0000256" key="1">
    <source>
        <dbReference type="ARBA" id="ARBA00001947"/>
    </source>
</evidence>
<keyword evidence="5 15" id="KW-0645">Protease</keyword>
<keyword evidence="9" id="KW-0862">Zinc</keyword>
<protein>
    <submittedName>
        <fullName evidence="15">Site-2 protease family protein</fullName>
    </submittedName>
</protein>
<comment type="similarity">
    <text evidence="3">Belongs to the peptidase M50B family.</text>
</comment>
<evidence type="ECO:0000256" key="12">
    <source>
        <dbReference type="ARBA" id="ARBA00023136"/>
    </source>
</evidence>
<accession>A0A2T4TVE1</accession>
<feature type="transmembrane region" description="Helical" evidence="13">
    <location>
        <begin position="88"/>
        <end position="110"/>
    </location>
</feature>
<keyword evidence="4" id="KW-1003">Cell membrane</keyword>
<dbReference type="EMBL" id="NVQC01000030">
    <property type="protein sequence ID" value="PTL35085.1"/>
    <property type="molecule type" value="Genomic_DNA"/>
</dbReference>
<reference evidence="15 16" key="1">
    <citation type="submission" date="2017-09" db="EMBL/GenBank/DDBJ databases">
        <title>Bloom of a denitrifying methanotroph, Candidatus Methylomirabilis limnetica, in a deep stratified lake.</title>
        <authorList>
            <person name="Graf J.S."/>
            <person name="Marchant H.K."/>
            <person name="Tienken D."/>
            <person name="Hach P.F."/>
            <person name="Brand A."/>
            <person name="Schubert C.J."/>
            <person name="Kuypers M.M."/>
            <person name="Milucka J."/>
        </authorList>
    </citation>
    <scope>NUCLEOTIDE SEQUENCE [LARGE SCALE GENOMIC DNA]</scope>
    <source>
        <strain evidence="15 16">Zug</strain>
    </source>
</reference>
<evidence type="ECO:0000313" key="15">
    <source>
        <dbReference type="EMBL" id="PTL35085.1"/>
    </source>
</evidence>
<dbReference type="InterPro" id="IPR052348">
    <property type="entry name" value="Metallopeptidase_M50B"/>
</dbReference>
<keyword evidence="8" id="KW-0378">Hydrolase</keyword>
<evidence type="ECO:0000256" key="13">
    <source>
        <dbReference type="SAM" id="Phobius"/>
    </source>
</evidence>
<dbReference type="GO" id="GO:0008237">
    <property type="term" value="F:metallopeptidase activity"/>
    <property type="evidence" value="ECO:0007669"/>
    <property type="project" value="UniProtKB-KW"/>
</dbReference>
<evidence type="ECO:0000256" key="8">
    <source>
        <dbReference type="ARBA" id="ARBA00022801"/>
    </source>
</evidence>
<reference evidence="16" key="2">
    <citation type="journal article" date="2018" name="Environ. Microbiol.">
        <title>Bloom of a denitrifying methanotroph, 'Candidatus Methylomirabilis limnetica', in a deep stratified lake.</title>
        <authorList>
            <person name="Graf J.S."/>
            <person name="Mayr M.J."/>
            <person name="Marchant H.K."/>
            <person name="Tienken D."/>
            <person name="Hach P.F."/>
            <person name="Brand A."/>
            <person name="Schubert C.J."/>
            <person name="Kuypers M.M."/>
            <person name="Milucka J."/>
        </authorList>
    </citation>
    <scope>NUCLEOTIDE SEQUENCE [LARGE SCALE GENOMIC DNA]</scope>
    <source>
        <strain evidence="16">Zug</strain>
    </source>
</reference>
<organism evidence="15 16">
    <name type="scientific">Candidatus Methylomirabilis limnetica</name>
    <dbReference type="NCBI Taxonomy" id="2033718"/>
    <lineage>
        <taxon>Bacteria</taxon>
        <taxon>Candidatus Methylomirabilota</taxon>
        <taxon>Candidatus Methylomirabilia</taxon>
        <taxon>Candidatus Methylomirabilales</taxon>
        <taxon>Candidatus Methylomirabilaceae</taxon>
        <taxon>Candidatus Methylomirabilis</taxon>
    </lineage>
</organism>
<keyword evidence="6 13" id="KW-0812">Transmembrane</keyword>
<keyword evidence="12 13" id="KW-0472">Membrane</keyword>
<dbReference type="Proteomes" id="UP000241436">
    <property type="component" value="Unassembled WGS sequence"/>
</dbReference>
<dbReference type="InterPro" id="IPR008915">
    <property type="entry name" value="Peptidase_M50"/>
</dbReference>
<keyword evidence="7" id="KW-0479">Metal-binding</keyword>
<dbReference type="CDD" id="cd06158">
    <property type="entry name" value="S2P-M50_like_1"/>
    <property type="match status" value="1"/>
</dbReference>
<evidence type="ECO:0000256" key="3">
    <source>
        <dbReference type="ARBA" id="ARBA00007931"/>
    </source>
</evidence>
<comment type="caution">
    <text evidence="15">The sequence shown here is derived from an EMBL/GenBank/DDBJ whole genome shotgun (WGS) entry which is preliminary data.</text>
</comment>
<evidence type="ECO:0000256" key="6">
    <source>
        <dbReference type="ARBA" id="ARBA00022692"/>
    </source>
</evidence>
<evidence type="ECO:0000256" key="9">
    <source>
        <dbReference type="ARBA" id="ARBA00022833"/>
    </source>
</evidence>
<dbReference type="GO" id="GO:0005886">
    <property type="term" value="C:plasma membrane"/>
    <property type="evidence" value="ECO:0007669"/>
    <property type="project" value="UniProtKB-SubCell"/>
</dbReference>
<comment type="cofactor">
    <cofactor evidence="1">
        <name>Zn(2+)</name>
        <dbReference type="ChEBI" id="CHEBI:29105"/>
    </cofactor>
</comment>
<keyword evidence="16" id="KW-1185">Reference proteome</keyword>